<feature type="compositionally biased region" description="Low complexity" evidence="1">
    <location>
        <begin position="557"/>
        <end position="575"/>
    </location>
</feature>
<feature type="region of interest" description="Disordered" evidence="1">
    <location>
        <begin position="257"/>
        <end position="291"/>
    </location>
</feature>
<accession>A0A0D6ENI1</accession>
<gene>
    <name evidence="3" type="primary">SPOSA6832_03258</name>
</gene>
<feature type="region of interest" description="Disordered" evidence="1">
    <location>
        <begin position="557"/>
        <end position="639"/>
    </location>
</feature>
<dbReference type="PANTHER" id="PTHR36167:SF3">
    <property type="entry name" value="C2H2 FINGER DOMAIN TRANSCRIPTION FACTOR (EUROFUNG)-RELATED"/>
    <property type="match status" value="1"/>
</dbReference>
<name>A0A0D6ENI1_SPOSA</name>
<dbReference type="EMBL" id="CENE01000015">
    <property type="protein sequence ID" value="CEQ41529.1"/>
    <property type="molecule type" value="Genomic_DNA"/>
</dbReference>
<dbReference type="InterPro" id="IPR039327">
    <property type="entry name" value="CON7-like"/>
</dbReference>
<keyword evidence="4" id="KW-1185">Reference proteome</keyword>
<feature type="region of interest" description="Disordered" evidence="1">
    <location>
        <begin position="310"/>
        <end position="357"/>
    </location>
</feature>
<feature type="domain" description="C2H2-type" evidence="2">
    <location>
        <begin position="369"/>
        <end position="393"/>
    </location>
</feature>
<dbReference type="AlphaFoldDB" id="A0A0D6ENI1"/>
<protein>
    <submittedName>
        <fullName evidence="3">SPOSA6832_03258-mRNA-1:cds</fullName>
    </submittedName>
</protein>
<feature type="compositionally biased region" description="Polar residues" evidence="1">
    <location>
        <begin position="341"/>
        <end position="353"/>
    </location>
</feature>
<feature type="region of interest" description="Disordered" evidence="1">
    <location>
        <begin position="157"/>
        <end position="193"/>
    </location>
</feature>
<evidence type="ECO:0000259" key="2">
    <source>
        <dbReference type="PROSITE" id="PS00028"/>
    </source>
</evidence>
<proteinExistence type="predicted"/>
<sequence>MTDAFAYHPPGLSPTRFAMPPPPSTSSGHSSTNGHSPLFPPTRPSSSAGPYGLASLQEHPQDSPATSSGLNGRPQLVGFEQLTGEAGTEGLDALADVARDGLNSFDGGEGTGESATGAGGVASIGFRDPFQRPLSPTSAAAGASIPAAPSAFNSITVPASSSSTSHHTFFNPQSVHPSVNVRNTRPMTAPSGGPGYFHHTGGYSAAPSAFYAPTQAAGLYDPLSAAQPGGSTFQYQVDSATGDAAYDSYRSRGFSLPDVGEAAPADDGSPTNSHPFFYAPPPAAPPGIGPPGVIRTANGTFYPVVMDPSTAQPSVLSSSSRPSTGDAAAAQRRRSCGGSGKTYNFVQQAGQSTKRPRRRYDEIERLYNCDYPGCTKAYGTLNHLNSHKTMQKHGPKSTPAQFKEMRKAWREKKKAEAAAAARARAVNPPNPSSLPTTMDPLGGPNGITPVLALSSDRPRPSTSAGEYHYTMAAPFVAPLVSPVVGGSGFHHPGAAAFPHPHAPNGFVDHHATHTAPWSTPYPLHGQPSATHDPYTSSGVRPVTAPSYFLPPAFAQPLPTSSNPSLSSPQSYASPTFAIPNSQSSPRYNHPPQDRRFSHPGPTHPSPLQHQYHSDSDVKMPQPVLGYSHSSLLGGSQGSNGSGGVSALGLGTGAGGSAKLVLNGSHGGVEDGFASIREEHEGEENKPATMMGE</sequence>
<feature type="region of interest" description="Disordered" evidence="1">
    <location>
        <begin position="104"/>
        <end position="142"/>
    </location>
</feature>
<evidence type="ECO:0000313" key="3">
    <source>
        <dbReference type="EMBL" id="CEQ41529.1"/>
    </source>
</evidence>
<feature type="compositionally biased region" description="Low complexity" evidence="1">
    <location>
        <begin position="314"/>
        <end position="323"/>
    </location>
</feature>
<feature type="compositionally biased region" description="Low complexity" evidence="1">
    <location>
        <begin position="25"/>
        <end position="37"/>
    </location>
</feature>
<feature type="region of interest" description="Disordered" evidence="1">
    <location>
        <begin position="1"/>
        <end position="75"/>
    </location>
</feature>
<feature type="compositionally biased region" description="Gly residues" evidence="1">
    <location>
        <begin position="107"/>
        <end position="122"/>
    </location>
</feature>
<dbReference type="GO" id="GO:0006355">
    <property type="term" value="P:regulation of DNA-templated transcription"/>
    <property type="evidence" value="ECO:0007669"/>
    <property type="project" value="InterPro"/>
</dbReference>
<dbReference type="PROSITE" id="PS00028">
    <property type="entry name" value="ZINC_FINGER_C2H2_1"/>
    <property type="match status" value="1"/>
</dbReference>
<dbReference type="OrthoDB" id="2537453at2759"/>
<evidence type="ECO:0000256" key="1">
    <source>
        <dbReference type="SAM" id="MobiDB-lite"/>
    </source>
</evidence>
<feature type="compositionally biased region" description="Polar residues" evidence="1">
    <location>
        <begin position="171"/>
        <end position="186"/>
    </location>
</feature>
<reference evidence="4" key="1">
    <citation type="submission" date="2015-02" db="EMBL/GenBank/DDBJ databases">
        <authorList>
            <person name="Gon?alves P."/>
        </authorList>
    </citation>
    <scope>NUCLEOTIDE SEQUENCE [LARGE SCALE GENOMIC DNA]</scope>
</reference>
<dbReference type="Proteomes" id="UP000243876">
    <property type="component" value="Unassembled WGS sequence"/>
</dbReference>
<feature type="compositionally biased region" description="Pro residues" evidence="1">
    <location>
        <begin position="278"/>
        <end position="289"/>
    </location>
</feature>
<organism evidence="3 4">
    <name type="scientific">Sporidiobolus salmonicolor</name>
    <name type="common">Yeast-like fungus</name>
    <name type="synonym">Sporobolomyces salmonicolor</name>
    <dbReference type="NCBI Taxonomy" id="5005"/>
    <lineage>
        <taxon>Eukaryota</taxon>
        <taxon>Fungi</taxon>
        <taxon>Dikarya</taxon>
        <taxon>Basidiomycota</taxon>
        <taxon>Pucciniomycotina</taxon>
        <taxon>Microbotryomycetes</taxon>
        <taxon>Sporidiobolales</taxon>
        <taxon>Sporidiobolaceae</taxon>
        <taxon>Sporobolomyces</taxon>
    </lineage>
</organism>
<dbReference type="PANTHER" id="PTHR36167">
    <property type="entry name" value="C2H2 FINGER DOMAIN TRANSCRIPTION FACTOR (EUROFUNG)-RELATED"/>
    <property type="match status" value="1"/>
</dbReference>
<feature type="compositionally biased region" description="Polar residues" evidence="1">
    <location>
        <begin position="527"/>
        <end position="538"/>
    </location>
</feature>
<evidence type="ECO:0000313" key="4">
    <source>
        <dbReference type="Proteomes" id="UP000243876"/>
    </source>
</evidence>
<feature type="compositionally biased region" description="Low complexity" evidence="1">
    <location>
        <begin position="624"/>
        <end position="633"/>
    </location>
</feature>
<feature type="region of interest" description="Disordered" evidence="1">
    <location>
        <begin position="421"/>
        <end position="442"/>
    </location>
</feature>
<dbReference type="Gene3D" id="3.30.160.60">
    <property type="entry name" value="Classic Zinc Finger"/>
    <property type="match status" value="1"/>
</dbReference>
<feature type="region of interest" description="Disordered" evidence="1">
    <location>
        <begin position="501"/>
        <end position="538"/>
    </location>
</feature>
<feature type="compositionally biased region" description="Low complexity" evidence="1">
    <location>
        <begin position="160"/>
        <end position="170"/>
    </location>
</feature>
<dbReference type="InterPro" id="IPR013087">
    <property type="entry name" value="Znf_C2H2_type"/>
</dbReference>